<dbReference type="Gene3D" id="3.60.21.10">
    <property type="match status" value="1"/>
</dbReference>
<protein>
    <recommendedName>
        <fullName evidence="4">5' nucleotidase</fullName>
    </recommendedName>
</protein>
<keyword evidence="1" id="KW-0732">Signal</keyword>
<dbReference type="GO" id="GO:0016788">
    <property type="term" value="F:hydrolase activity, acting on ester bonds"/>
    <property type="evidence" value="ECO:0007669"/>
    <property type="project" value="InterPro"/>
</dbReference>
<gene>
    <name evidence="2" type="ORF">HPB48_008727</name>
</gene>
<keyword evidence="3" id="KW-1185">Reference proteome</keyword>
<dbReference type="Proteomes" id="UP000821853">
    <property type="component" value="Chromosome 9"/>
</dbReference>
<dbReference type="PROSITE" id="PS00785">
    <property type="entry name" value="5_NUCLEOTIDASE_1"/>
    <property type="match status" value="1"/>
</dbReference>
<evidence type="ECO:0000313" key="3">
    <source>
        <dbReference type="Proteomes" id="UP000821853"/>
    </source>
</evidence>
<accession>A0A9J6H4P4</accession>
<dbReference type="SUPFAM" id="SSF56300">
    <property type="entry name" value="Metallo-dependent phosphatases"/>
    <property type="match status" value="1"/>
</dbReference>
<dbReference type="OrthoDB" id="7722975at2759"/>
<dbReference type="GO" id="GO:0000166">
    <property type="term" value="F:nucleotide binding"/>
    <property type="evidence" value="ECO:0007669"/>
    <property type="project" value="InterPro"/>
</dbReference>
<sequence>MFVHRTEDSTSGRTNFGWPVVLLVFCLELAARVGGADTNSEPFTLTILHINDLHSHFDPTDPYGGRCRPGMEDRCVGGAARHLHLVRRGYYGYTLGAYAIRIVSTGLARWR</sequence>
<dbReference type="InterPro" id="IPR029052">
    <property type="entry name" value="Metallo-depent_PP-like"/>
</dbReference>
<comment type="caution">
    <text evidence="2">The sequence shown here is derived from an EMBL/GenBank/DDBJ whole genome shotgun (WGS) entry which is preliminary data.</text>
</comment>
<dbReference type="AlphaFoldDB" id="A0A9J6H4P4"/>
<reference evidence="2 3" key="1">
    <citation type="journal article" date="2020" name="Cell">
        <title>Large-Scale Comparative Analyses of Tick Genomes Elucidate Their Genetic Diversity and Vector Capacities.</title>
        <authorList>
            <consortium name="Tick Genome and Microbiome Consortium (TIGMIC)"/>
            <person name="Jia N."/>
            <person name="Wang J."/>
            <person name="Shi W."/>
            <person name="Du L."/>
            <person name="Sun Y."/>
            <person name="Zhan W."/>
            <person name="Jiang J.F."/>
            <person name="Wang Q."/>
            <person name="Zhang B."/>
            <person name="Ji P."/>
            <person name="Bell-Sakyi L."/>
            <person name="Cui X.M."/>
            <person name="Yuan T.T."/>
            <person name="Jiang B.G."/>
            <person name="Yang W.F."/>
            <person name="Lam T.T."/>
            <person name="Chang Q.C."/>
            <person name="Ding S.J."/>
            <person name="Wang X.J."/>
            <person name="Zhu J.G."/>
            <person name="Ruan X.D."/>
            <person name="Zhao L."/>
            <person name="Wei J.T."/>
            <person name="Ye R.Z."/>
            <person name="Que T.C."/>
            <person name="Du C.H."/>
            <person name="Zhou Y.H."/>
            <person name="Cheng J.X."/>
            <person name="Dai P.F."/>
            <person name="Guo W.B."/>
            <person name="Han X.H."/>
            <person name="Huang E.J."/>
            <person name="Li L.F."/>
            <person name="Wei W."/>
            <person name="Gao Y.C."/>
            <person name="Liu J.Z."/>
            <person name="Shao H.Z."/>
            <person name="Wang X."/>
            <person name="Wang C.C."/>
            <person name="Yang T.C."/>
            <person name="Huo Q.B."/>
            <person name="Li W."/>
            <person name="Chen H.Y."/>
            <person name="Chen S.E."/>
            <person name="Zhou L.G."/>
            <person name="Ni X.B."/>
            <person name="Tian J.H."/>
            <person name="Sheng Y."/>
            <person name="Liu T."/>
            <person name="Pan Y.S."/>
            <person name="Xia L.Y."/>
            <person name="Li J."/>
            <person name="Zhao F."/>
            <person name="Cao W.C."/>
        </authorList>
    </citation>
    <scope>NUCLEOTIDE SEQUENCE [LARGE SCALE GENOMIC DNA]</scope>
    <source>
        <strain evidence="2">HaeL-2018</strain>
    </source>
</reference>
<evidence type="ECO:0008006" key="4">
    <source>
        <dbReference type="Google" id="ProtNLM"/>
    </source>
</evidence>
<feature type="chain" id="PRO_5039932299" description="5' nucleotidase" evidence="1">
    <location>
        <begin position="36"/>
        <end position="111"/>
    </location>
</feature>
<name>A0A9J6H4P4_HAELO</name>
<dbReference type="VEuPathDB" id="VectorBase:HLOH_065452"/>
<dbReference type="InterPro" id="IPR006146">
    <property type="entry name" value="5'-Nucleotdase_CS"/>
</dbReference>
<evidence type="ECO:0000313" key="2">
    <source>
        <dbReference type="EMBL" id="KAH9382283.1"/>
    </source>
</evidence>
<dbReference type="GO" id="GO:0046872">
    <property type="term" value="F:metal ion binding"/>
    <property type="evidence" value="ECO:0007669"/>
    <property type="project" value="InterPro"/>
</dbReference>
<proteinExistence type="predicted"/>
<dbReference type="EMBL" id="JABSTR010000011">
    <property type="protein sequence ID" value="KAH9382283.1"/>
    <property type="molecule type" value="Genomic_DNA"/>
</dbReference>
<organism evidence="2 3">
    <name type="scientific">Haemaphysalis longicornis</name>
    <name type="common">Bush tick</name>
    <dbReference type="NCBI Taxonomy" id="44386"/>
    <lineage>
        <taxon>Eukaryota</taxon>
        <taxon>Metazoa</taxon>
        <taxon>Ecdysozoa</taxon>
        <taxon>Arthropoda</taxon>
        <taxon>Chelicerata</taxon>
        <taxon>Arachnida</taxon>
        <taxon>Acari</taxon>
        <taxon>Parasitiformes</taxon>
        <taxon>Ixodida</taxon>
        <taxon>Ixodoidea</taxon>
        <taxon>Ixodidae</taxon>
        <taxon>Haemaphysalinae</taxon>
        <taxon>Haemaphysalis</taxon>
    </lineage>
</organism>
<evidence type="ECO:0000256" key="1">
    <source>
        <dbReference type="SAM" id="SignalP"/>
    </source>
</evidence>
<feature type="signal peptide" evidence="1">
    <location>
        <begin position="1"/>
        <end position="35"/>
    </location>
</feature>